<reference evidence="5 6" key="1">
    <citation type="submission" date="2018-07" db="EMBL/GenBank/DDBJ databases">
        <title>Dyella tabacisoli L4-6T, whole genome shotgun sequence.</title>
        <authorList>
            <person name="Zhou X.-K."/>
            <person name="Li W.-J."/>
            <person name="Duan Y.-Q."/>
        </authorList>
    </citation>
    <scope>NUCLEOTIDE SEQUENCE [LARGE SCALE GENOMIC DNA]</scope>
    <source>
        <strain evidence="5 6">L4-6</strain>
    </source>
</reference>
<dbReference type="OrthoDB" id="9761532at2"/>
<proteinExistence type="predicted"/>
<evidence type="ECO:0000256" key="1">
    <source>
        <dbReference type="ARBA" id="ARBA00022670"/>
    </source>
</evidence>
<dbReference type="Pfam" id="PF01546">
    <property type="entry name" value="Peptidase_M20"/>
    <property type="match status" value="1"/>
</dbReference>
<dbReference type="InterPro" id="IPR011650">
    <property type="entry name" value="Peptidase_M20_dimer"/>
</dbReference>
<comment type="caution">
    <text evidence="5">The sequence shown here is derived from an EMBL/GenBank/DDBJ whole genome shotgun (WGS) entry which is preliminary data.</text>
</comment>
<name>A0A369UT89_9GAMM</name>
<evidence type="ECO:0000256" key="2">
    <source>
        <dbReference type="ARBA" id="ARBA00022723"/>
    </source>
</evidence>
<keyword evidence="6" id="KW-1185">Reference proteome</keyword>
<dbReference type="InterPro" id="IPR051458">
    <property type="entry name" value="Cyt/Met_Dipeptidase"/>
</dbReference>
<dbReference type="GO" id="GO:0046872">
    <property type="term" value="F:metal ion binding"/>
    <property type="evidence" value="ECO:0007669"/>
    <property type="project" value="UniProtKB-KW"/>
</dbReference>
<dbReference type="Proteomes" id="UP000253782">
    <property type="component" value="Unassembled WGS sequence"/>
</dbReference>
<dbReference type="GO" id="GO:0008233">
    <property type="term" value="F:peptidase activity"/>
    <property type="evidence" value="ECO:0007669"/>
    <property type="project" value="UniProtKB-KW"/>
</dbReference>
<dbReference type="PANTHER" id="PTHR43270:SF4">
    <property type="entry name" value="CARNOSINE DIPEPTIDASE 2, ISOFORM A"/>
    <property type="match status" value="1"/>
</dbReference>
<protein>
    <submittedName>
        <fullName evidence="5">M20/M25/M40 family metallo-hydrolase</fullName>
    </submittedName>
</protein>
<evidence type="ECO:0000313" key="5">
    <source>
        <dbReference type="EMBL" id="RDD83265.1"/>
    </source>
</evidence>
<dbReference type="Pfam" id="PF07687">
    <property type="entry name" value="M20_dimer"/>
    <property type="match status" value="1"/>
</dbReference>
<dbReference type="GO" id="GO:0006508">
    <property type="term" value="P:proteolysis"/>
    <property type="evidence" value="ECO:0007669"/>
    <property type="project" value="UniProtKB-KW"/>
</dbReference>
<feature type="domain" description="Peptidase M20 dimerisation" evidence="4">
    <location>
        <begin position="226"/>
        <end position="381"/>
    </location>
</feature>
<accession>A0A369UT89</accession>
<dbReference type="Gene3D" id="3.40.630.10">
    <property type="entry name" value="Zn peptidases"/>
    <property type="match status" value="1"/>
</dbReference>
<evidence type="ECO:0000259" key="4">
    <source>
        <dbReference type="Pfam" id="PF07687"/>
    </source>
</evidence>
<evidence type="ECO:0000313" key="6">
    <source>
        <dbReference type="Proteomes" id="UP000253782"/>
    </source>
</evidence>
<organism evidence="5 6">
    <name type="scientific">Dyella tabacisoli</name>
    <dbReference type="NCBI Taxonomy" id="2282381"/>
    <lineage>
        <taxon>Bacteria</taxon>
        <taxon>Pseudomonadati</taxon>
        <taxon>Pseudomonadota</taxon>
        <taxon>Gammaproteobacteria</taxon>
        <taxon>Lysobacterales</taxon>
        <taxon>Rhodanobacteraceae</taxon>
        <taxon>Dyella</taxon>
    </lineage>
</organism>
<dbReference type="AlphaFoldDB" id="A0A369UT89"/>
<keyword evidence="2" id="KW-0479">Metal-binding</keyword>
<dbReference type="EMBL" id="QQAH01000001">
    <property type="protein sequence ID" value="RDD83265.1"/>
    <property type="molecule type" value="Genomic_DNA"/>
</dbReference>
<dbReference type="Gene3D" id="3.30.70.360">
    <property type="match status" value="1"/>
</dbReference>
<dbReference type="PANTHER" id="PTHR43270">
    <property type="entry name" value="BETA-ALA-HIS DIPEPTIDASE"/>
    <property type="match status" value="1"/>
</dbReference>
<dbReference type="SUPFAM" id="SSF53187">
    <property type="entry name" value="Zn-dependent exopeptidases"/>
    <property type="match status" value="1"/>
</dbReference>
<keyword evidence="3 5" id="KW-0378">Hydrolase</keyword>
<dbReference type="InterPro" id="IPR002933">
    <property type="entry name" value="Peptidase_M20"/>
</dbReference>
<dbReference type="RefSeq" id="WP_114843657.1">
    <property type="nucleotide sequence ID" value="NZ_JBHSPE010000001.1"/>
</dbReference>
<evidence type="ECO:0000256" key="3">
    <source>
        <dbReference type="ARBA" id="ARBA00022801"/>
    </source>
</evidence>
<sequence>MDFPKLNETRLHDIRLNDTRLHDTKLHDFIERTWEADVMPALLQYMAIPCESPAFDPDWAANGHMDRAVDLLTGWAREKLNAVPEATVDTIRLPRRTPLVFIDVPGDMGAPVLIYGHLDKQPPMTGWAQGRGAWFPVIEGDRLYGRGGADDGYAIFSAITAILALREQRLDHPRCMILIEACEESSSTDLPFYIEHLAPRIGNPALIIALDAGCGNYDQLWMTTSLRGQVAGVLTVRVLREGVHSGDASGMVPSSFRIARQLLSRLEDPDSGDIIVPEFQVDIPAERRAQASTAATALGAGLHEFPFPQGMRPVTSDLTELALNRSWRPQLAITGIDGLPSVANAAAVMHPVTALKLSLRLPPTLDPEAAGQRLQAMLEVNPPYGCEVSFHIDFASKGWHAPPVAPWLETSLGEASRRAFGSSSALIGGGGGIPFLAMLGERFPQAQFVVTGVLGPQSNAHGPNEFLHLPTAKRITTVVAHVLHDTCR</sequence>
<gene>
    <name evidence="5" type="ORF">DVJ77_01290</name>
</gene>
<keyword evidence="1" id="KW-0645">Protease</keyword>